<dbReference type="InterPro" id="IPR029044">
    <property type="entry name" value="Nucleotide-diphossugar_trans"/>
</dbReference>
<evidence type="ECO:0000313" key="10">
    <source>
        <dbReference type="EMBL" id="AIY40345.1"/>
    </source>
</evidence>
<protein>
    <submittedName>
        <fullName evidence="10">UDP-glucose:(Glucosyl)lipopolysaccharide alpha-1,3-glucosyltransferase WaaO</fullName>
        <ecNumber evidence="10">2.4.1.-</ecNumber>
    </submittedName>
</protein>
<keyword evidence="7" id="KW-0460">Magnesium</keyword>
<dbReference type="STRING" id="279058.LT85_1187"/>
<evidence type="ECO:0000256" key="5">
    <source>
        <dbReference type="ARBA" id="ARBA00022679"/>
    </source>
</evidence>
<keyword evidence="11" id="KW-1185">Reference proteome</keyword>
<dbReference type="GO" id="GO:0046872">
    <property type="term" value="F:metal ion binding"/>
    <property type="evidence" value="ECO:0007669"/>
    <property type="project" value="UniProtKB-KW"/>
</dbReference>
<gene>
    <name evidence="10" type="ORF">LT85_1187</name>
</gene>
<keyword evidence="8" id="KW-0448">Lipopolysaccharide biosynthesis</keyword>
<keyword evidence="5 10" id="KW-0808">Transferase</keyword>
<sequence>MNNSLPLSSGNPATDDSFHIAFCVDDHYCRSMGATIASIIANSPGVTFTFHVFAFSLSEDNRTRFKKLETMYDLKTHIHIIDPDVFKPFAHISQFSYYSPTIFTRLLIPSTLRGLCDKVLYLDADILCVGSMAELLAMDFGGDAAIVVPDADETTRRRCAALQLASQKYFNSGVMYMHVENWMAQEITEKTIHAILENGKDYRFPDQDALNVVLEGKIQYIPRKWNFLYDLIHDLEKDKRLMRDIGEVIFIHFAGAVKPWNDWCLHASRDLFVKYQALSPWADLALDKAPRNYKEMRMYSRFLMKRGQVLDSFKWYMKYLSAR</sequence>
<feature type="domain" description="Glycosyl transferase family 8 C-terminal" evidence="9">
    <location>
        <begin position="267"/>
        <end position="321"/>
    </location>
</feature>
<dbReference type="InterPro" id="IPR013645">
    <property type="entry name" value="Glyco_transf_8N"/>
</dbReference>
<evidence type="ECO:0000256" key="1">
    <source>
        <dbReference type="ARBA" id="ARBA00001946"/>
    </source>
</evidence>
<dbReference type="InterPro" id="IPR050748">
    <property type="entry name" value="Glycosyltrans_8_dom-fam"/>
</dbReference>
<dbReference type="Pfam" id="PF08437">
    <property type="entry name" value="Glyco_transf_8C"/>
    <property type="match status" value="1"/>
</dbReference>
<evidence type="ECO:0000259" key="9">
    <source>
        <dbReference type="Pfam" id="PF08437"/>
    </source>
</evidence>
<comment type="cofactor">
    <cofactor evidence="1">
        <name>Mg(2+)</name>
        <dbReference type="ChEBI" id="CHEBI:18420"/>
    </cofactor>
</comment>
<dbReference type="PANTHER" id="PTHR13778:SF47">
    <property type="entry name" value="LIPOPOLYSACCHARIDE 1,3-GALACTOSYLTRANSFERASE"/>
    <property type="match status" value="1"/>
</dbReference>
<dbReference type="Proteomes" id="UP000030302">
    <property type="component" value="Chromosome"/>
</dbReference>
<dbReference type="PANTHER" id="PTHR13778">
    <property type="entry name" value="GLYCOSYLTRANSFERASE 8 DOMAIN-CONTAINING PROTEIN"/>
    <property type="match status" value="1"/>
</dbReference>
<dbReference type="Pfam" id="PF01501">
    <property type="entry name" value="Glyco_transf_8"/>
    <property type="match status" value="1"/>
</dbReference>
<comment type="pathway">
    <text evidence="2">Bacterial outer membrane biogenesis; LPS core biosynthesis.</text>
</comment>
<evidence type="ECO:0000256" key="3">
    <source>
        <dbReference type="ARBA" id="ARBA00006351"/>
    </source>
</evidence>
<reference evidence="11" key="1">
    <citation type="journal article" date="2014" name="Soil Biol. Biochem.">
        <title>Structure and function of bacterial communities in ageing soils: Insights from the Mendocino ecological staircase.</title>
        <authorList>
            <person name="Uroz S."/>
            <person name="Tech J.J."/>
            <person name="Sawaya N.A."/>
            <person name="Frey-Klett P."/>
            <person name="Leveau J.H.J."/>
        </authorList>
    </citation>
    <scope>NUCLEOTIDE SEQUENCE [LARGE SCALE GENOMIC DNA]</scope>
    <source>
        <strain evidence="11">Cal35</strain>
    </source>
</reference>
<dbReference type="CDD" id="cd04194">
    <property type="entry name" value="GT8_A4GalT_like"/>
    <property type="match status" value="1"/>
</dbReference>
<dbReference type="RefSeq" id="WP_038486515.1">
    <property type="nucleotide sequence ID" value="NZ_CP009962.1"/>
</dbReference>
<evidence type="ECO:0000256" key="8">
    <source>
        <dbReference type="ARBA" id="ARBA00022985"/>
    </source>
</evidence>
<accession>A0A0A1F9A0</accession>
<dbReference type="EMBL" id="CP009962">
    <property type="protein sequence ID" value="AIY40345.1"/>
    <property type="molecule type" value="Genomic_DNA"/>
</dbReference>
<organism evidence="10 11">
    <name type="scientific">Collimonas arenae</name>
    <dbReference type="NCBI Taxonomy" id="279058"/>
    <lineage>
        <taxon>Bacteria</taxon>
        <taxon>Pseudomonadati</taxon>
        <taxon>Pseudomonadota</taxon>
        <taxon>Betaproteobacteria</taxon>
        <taxon>Burkholderiales</taxon>
        <taxon>Oxalobacteraceae</taxon>
        <taxon>Collimonas</taxon>
    </lineage>
</organism>
<dbReference type="GO" id="GO:0008918">
    <property type="term" value="F:lipopolysaccharide 3-alpha-galactosyltransferase activity"/>
    <property type="evidence" value="ECO:0007669"/>
    <property type="project" value="InterPro"/>
</dbReference>
<dbReference type="KEGG" id="care:LT85_1187"/>
<evidence type="ECO:0000313" key="11">
    <source>
        <dbReference type="Proteomes" id="UP000030302"/>
    </source>
</evidence>
<keyword evidence="4 10" id="KW-0328">Glycosyltransferase</keyword>
<comment type="similarity">
    <text evidence="3">Belongs to the glycosyltransferase 8 family.</text>
</comment>
<name>A0A0A1F9A0_9BURK</name>
<dbReference type="SUPFAM" id="SSF53448">
    <property type="entry name" value="Nucleotide-diphospho-sugar transferases"/>
    <property type="match status" value="1"/>
</dbReference>
<dbReference type="EC" id="2.4.1.-" evidence="10"/>
<dbReference type="Gene3D" id="3.90.550.10">
    <property type="entry name" value="Spore Coat Polysaccharide Biosynthesis Protein SpsA, Chain A"/>
    <property type="match status" value="1"/>
</dbReference>
<evidence type="ECO:0000256" key="2">
    <source>
        <dbReference type="ARBA" id="ARBA00004713"/>
    </source>
</evidence>
<evidence type="ECO:0000256" key="4">
    <source>
        <dbReference type="ARBA" id="ARBA00022676"/>
    </source>
</evidence>
<evidence type="ECO:0000256" key="7">
    <source>
        <dbReference type="ARBA" id="ARBA00022842"/>
    </source>
</evidence>
<dbReference type="InterPro" id="IPR002495">
    <property type="entry name" value="Glyco_trans_8"/>
</dbReference>
<keyword evidence="6" id="KW-0479">Metal-binding</keyword>
<dbReference type="OrthoDB" id="5672604at2"/>
<dbReference type="HOGENOM" id="CLU_050833_5_0_4"/>
<dbReference type="AlphaFoldDB" id="A0A0A1F9A0"/>
<proteinExistence type="inferred from homology"/>
<evidence type="ECO:0000256" key="6">
    <source>
        <dbReference type="ARBA" id="ARBA00022723"/>
    </source>
</evidence>